<protein>
    <recommendedName>
        <fullName evidence="3">Transcriptional regulator</fullName>
    </recommendedName>
</protein>
<proteinExistence type="predicted"/>
<comment type="caution">
    <text evidence="1">The sequence shown here is derived from an EMBL/GenBank/DDBJ whole genome shotgun (WGS) entry which is preliminary data.</text>
</comment>
<evidence type="ECO:0000313" key="2">
    <source>
        <dbReference type="Proteomes" id="UP000319825"/>
    </source>
</evidence>
<organism evidence="1 2">
    <name type="scientific">Micromonospora olivasterospora</name>
    <dbReference type="NCBI Taxonomy" id="1880"/>
    <lineage>
        <taxon>Bacteria</taxon>
        <taxon>Bacillati</taxon>
        <taxon>Actinomycetota</taxon>
        <taxon>Actinomycetes</taxon>
        <taxon>Micromonosporales</taxon>
        <taxon>Micromonosporaceae</taxon>
        <taxon>Micromonospora</taxon>
    </lineage>
</organism>
<keyword evidence="2" id="KW-1185">Reference proteome</keyword>
<dbReference type="Proteomes" id="UP000319825">
    <property type="component" value="Unassembled WGS sequence"/>
</dbReference>
<sequence>MQVAQRLDDVLEAGGELAALAAIRPGVRRREFVAAAGLATALPHTLLAHGRHVGAATPGRLAARIARLRRLDNHLGGADTHHLYAAEVDATARLVRDGAYDESTGRQLLAVLAEQAQLAGWAAFDAGNHRDADRLYRLSLAAARDAEDASLAANGMAFLAYQQLALGGQAADTAAAACDTAGTAATIGVRALLHLRTAWAYAVAGDAAAVDRHLDIGTTCLAEHDDRPDPDWVYWVDRTEDEIMTGRCWSVLHRPVRAIPVLERALAGFDDTHARDKALYLSWLADAYIDANEIEQACATAAAAIRLSGGIGSIRPGQRLDAVVARVEPHADLPCVIELRALAAEVSRRNAARLRSGGCFAMVCDDVDRDGGFVAMPVYVGSAGLVLGV</sequence>
<evidence type="ECO:0000313" key="1">
    <source>
        <dbReference type="EMBL" id="TWH69950.1"/>
    </source>
</evidence>
<dbReference type="AlphaFoldDB" id="A0A562IG71"/>
<dbReference type="EMBL" id="VLKE01000001">
    <property type="protein sequence ID" value="TWH69950.1"/>
    <property type="molecule type" value="Genomic_DNA"/>
</dbReference>
<accession>A0A562IG71</accession>
<name>A0A562IG71_MICOL</name>
<reference evidence="1 2" key="1">
    <citation type="submission" date="2019-07" db="EMBL/GenBank/DDBJ databases">
        <title>R&amp;d 2014.</title>
        <authorList>
            <person name="Klenk H.-P."/>
        </authorList>
    </citation>
    <scope>NUCLEOTIDE SEQUENCE [LARGE SCALE GENOMIC DNA]</scope>
    <source>
        <strain evidence="1 2">DSM 43868</strain>
    </source>
</reference>
<evidence type="ECO:0008006" key="3">
    <source>
        <dbReference type="Google" id="ProtNLM"/>
    </source>
</evidence>
<gene>
    <name evidence="1" type="ORF">JD77_04968</name>
</gene>